<keyword evidence="3" id="KW-1185">Reference proteome</keyword>
<evidence type="ECO:0000259" key="1">
    <source>
        <dbReference type="Pfam" id="PF21779"/>
    </source>
</evidence>
<dbReference type="Proteomes" id="UP000332515">
    <property type="component" value="Unassembled WGS sequence"/>
</dbReference>
<protein>
    <recommendedName>
        <fullName evidence="1">DUF6874 domain-containing protein</fullName>
    </recommendedName>
</protein>
<accession>A0A6A7Y6H3</accession>
<comment type="caution">
    <text evidence="2">The sequence shown here is derived from an EMBL/GenBank/DDBJ whole genome shotgun (WGS) entry which is preliminary data.</text>
</comment>
<proteinExistence type="predicted"/>
<dbReference type="AlphaFoldDB" id="A0A6A7Y6H3"/>
<reference evidence="2 3" key="1">
    <citation type="submission" date="2019-09" db="EMBL/GenBank/DDBJ databases">
        <title>Segnochrobactrum spirostomi gen. nov., sp. nov., isolated from the ciliate Spirostomum cf. yagiui and description of a novel family, Segnochrobactraceae fam. nov. within the order Rhizobiales of the class Alphaproteobacteria.</title>
        <authorList>
            <person name="Akter S."/>
            <person name="Shazib S.U.A."/>
            <person name="Shin M.K."/>
        </authorList>
    </citation>
    <scope>NUCLEOTIDE SEQUENCE [LARGE SCALE GENOMIC DNA]</scope>
    <source>
        <strain evidence="2 3">Sp-1</strain>
    </source>
</reference>
<sequence length="102" mass="11234">MSITEVSFAVSNDDRRLIRLVLDRAKGMNLLTHARVSHEMDLVAAHANGCPLDFKRLLAFDAFAFSHDFVGIARHLDRSTGRLGECFRPRCAKPSAGDVGHG</sequence>
<gene>
    <name evidence="2" type="ORF">F0357_13660</name>
</gene>
<name>A0A6A7Y6H3_9HYPH</name>
<feature type="domain" description="DUF6874" evidence="1">
    <location>
        <begin position="14"/>
        <end position="93"/>
    </location>
</feature>
<dbReference type="RefSeq" id="WP_153482714.1">
    <property type="nucleotide sequence ID" value="NZ_VWNA01000001.1"/>
</dbReference>
<organism evidence="2 3">
    <name type="scientific">Segnochrobactrum spirostomi</name>
    <dbReference type="NCBI Taxonomy" id="2608987"/>
    <lineage>
        <taxon>Bacteria</taxon>
        <taxon>Pseudomonadati</taxon>
        <taxon>Pseudomonadota</taxon>
        <taxon>Alphaproteobacteria</taxon>
        <taxon>Hyphomicrobiales</taxon>
        <taxon>Segnochrobactraceae</taxon>
        <taxon>Segnochrobactrum</taxon>
    </lineage>
</organism>
<dbReference type="EMBL" id="VWNA01000001">
    <property type="protein sequence ID" value="MQT13668.1"/>
    <property type="molecule type" value="Genomic_DNA"/>
</dbReference>
<dbReference type="Pfam" id="PF21779">
    <property type="entry name" value="DUF6874"/>
    <property type="match status" value="1"/>
</dbReference>
<dbReference type="InterPro" id="IPR049239">
    <property type="entry name" value="DUF6874"/>
</dbReference>
<evidence type="ECO:0000313" key="2">
    <source>
        <dbReference type="EMBL" id="MQT13668.1"/>
    </source>
</evidence>
<evidence type="ECO:0000313" key="3">
    <source>
        <dbReference type="Proteomes" id="UP000332515"/>
    </source>
</evidence>